<name>A0AC35TSV8_9BILA</name>
<evidence type="ECO:0000313" key="2">
    <source>
        <dbReference type="WBParaSite" id="RSKR_0000379700.1"/>
    </source>
</evidence>
<accession>A0AC35TSV8</accession>
<proteinExistence type="predicted"/>
<dbReference type="WBParaSite" id="RSKR_0000379700.1">
    <property type="protein sequence ID" value="RSKR_0000379700.1"/>
    <property type="gene ID" value="RSKR_0000379700"/>
</dbReference>
<organism evidence="1 2">
    <name type="scientific">Rhabditophanes sp. KR3021</name>
    <dbReference type="NCBI Taxonomy" id="114890"/>
    <lineage>
        <taxon>Eukaryota</taxon>
        <taxon>Metazoa</taxon>
        <taxon>Ecdysozoa</taxon>
        <taxon>Nematoda</taxon>
        <taxon>Chromadorea</taxon>
        <taxon>Rhabditida</taxon>
        <taxon>Tylenchina</taxon>
        <taxon>Panagrolaimomorpha</taxon>
        <taxon>Strongyloidoidea</taxon>
        <taxon>Alloionematidae</taxon>
        <taxon>Rhabditophanes</taxon>
    </lineage>
</organism>
<protein>
    <submittedName>
        <fullName evidence="2">Purple acid phosphatase</fullName>
    </submittedName>
</protein>
<reference evidence="2" key="1">
    <citation type="submission" date="2016-11" db="UniProtKB">
        <authorList>
            <consortium name="WormBaseParasite"/>
        </authorList>
    </citation>
    <scope>IDENTIFICATION</scope>
    <source>
        <strain evidence="2">KR3021</strain>
    </source>
</reference>
<evidence type="ECO:0000313" key="1">
    <source>
        <dbReference type="Proteomes" id="UP000095286"/>
    </source>
</evidence>
<dbReference type="Proteomes" id="UP000095286">
    <property type="component" value="Unplaced"/>
</dbReference>
<sequence length="460" mass="53350">MRQFLNINRTPHWVRENQNNGPFFGQPEQVHLSMGGGLSEFVVTWITFDDILFPTVELGDTPEDLKTIIKGKSSLFLDGSKNGKKRYVHRAVIVNIEPGKRYYYHVGSKYGWSPVFWLKGLKERPDGGYKFAVFGDMGNINARSLGKLQSMAQQHEYDMVLHVGDFAYNMDTDDGKFGDEFFRQIEPIAAYIPYMVVPGNHESAYNFSHYKNRFTMPDTEDNLFYSFDIGAAHIIGFSTEVYFYTSYGWNQIANQWNWLVNDLHEANKKRHQRPFVITMGHRPMYCSTFDTDDCSRYQSIIRTGLPITHAYGLEKLFYENQVDVELWAHEHTFERLYPVYNRTAYNKGTDPYYDPKAPVHFISGSAGCQEDTDTFISDPGPWSAFRSSDYGFSMMQVYNHTHLRFQQISAAEDKIIDDVWVVKTHKNGYHRKGALNSLLNNGEHFDLNHKTQYQKDISDL</sequence>